<dbReference type="Proteomes" id="UP000481288">
    <property type="component" value="Unassembled WGS sequence"/>
</dbReference>
<feature type="transmembrane region" description="Helical" evidence="5">
    <location>
        <begin position="179"/>
        <end position="200"/>
    </location>
</feature>
<dbReference type="Gene3D" id="1.20.1250.20">
    <property type="entry name" value="MFS general substrate transporter like domains"/>
    <property type="match status" value="1"/>
</dbReference>
<evidence type="ECO:0000313" key="7">
    <source>
        <dbReference type="EMBL" id="TVY46233.1"/>
    </source>
</evidence>
<dbReference type="Pfam" id="PF07690">
    <property type="entry name" value="MFS_1"/>
    <property type="match status" value="1"/>
</dbReference>
<dbReference type="AlphaFoldDB" id="A0A7D8YNC6"/>
<dbReference type="EMBL" id="QGMG01001620">
    <property type="protein sequence ID" value="TVY46233.1"/>
    <property type="molecule type" value="Genomic_DNA"/>
</dbReference>
<dbReference type="GO" id="GO:0022857">
    <property type="term" value="F:transmembrane transporter activity"/>
    <property type="evidence" value="ECO:0007669"/>
    <property type="project" value="InterPro"/>
</dbReference>
<keyword evidence="2 5" id="KW-0812">Transmembrane</keyword>
<dbReference type="InterPro" id="IPR011701">
    <property type="entry name" value="MFS"/>
</dbReference>
<dbReference type="GO" id="GO:0005886">
    <property type="term" value="C:plasma membrane"/>
    <property type="evidence" value="ECO:0007669"/>
    <property type="project" value="TreeGrafter"/>
</dbReference>
<keyword evidence="4 5" id="KW-0472">Membrane</keyword>
<dbReference type="PROSITE" id="PS50850">
    <property type="entry name" value="MFS"/>
    <property type="match status" value="1"/>
</dbReference>
<dbReference type="InterPro" id="IPR036259">
    <property type="entry name" value="MFS_trans_sf"/>
</dbReference>
<comment type="subcellular location">
    <subcellularLocation>
        <location evidence="1">Membrane</location>
        <topology evidence="1">Multi-pass membrane protein</topology>
    </subcellularLocation>
</comment>
<keyword evidence="3 5" id="KW-1133">Transmembrane helix</keyword>
<feature type="transmembrane region" description="Helical" evidence="5">
    <location>
        <begin position="149"/>
        <end position="170"/>
    </location>
</feature>
<feature type="transmembrane region" description="Helical" evidence="5">
    <location>
        <begin position="279"/>
        <end position="307"/>
    </location>
</feature>
<dbReference type="OrthoDB" id="440553at2759"/>
<organism evidence="7 8">
    <name type="scientific">Lachnellula cervina</name>
    <dbReference type="NCBI Taxonomy" id="1316786"/>
    <lineage>
        <taxon>Eukaryota</taxon>
        <taxon>Fungi</taxon>
        <taxon>Dikarya</taxon>
        <taxon>Ascomycota</taxon>
        <taxon>Pezizomycotina</taxon>
        <taxon>Leotiomycetes</taxon>
        <taxon>Helotiales</taxon>
        <taxon>Lachnaceae</taxon>
        <taxon>Lachnellula</taxon>
    </lineage>
</organism>
<feature type="transmembrane region" description="Helical" evidence="5">
    <location>
        <begin position="421"/>
        <end position="444"/>
    </location>
</feature>
<dbReference type="PANTHER" id="PTHR23501">
    <property type="entry name" value="MAJOR FACILITATOR SUPERFAMILY"/>
    <property type="match status" value="1"/>
</dbReference>
<feature type="transmembrane region" description="Helical" evidence="5">
    <location>
        <begin position="94"/>
        <end position="112"/>
    </location>
</feature>
<accession>A0A7D8YNC6</accession>
<feature type="transmembrane region" description="Helical" evidence="5">
    <location>
        <begin position="464"/>
        <end position="484"/>
    </location>
</feature>
<evidence type="ECO:0000256" key="5">
    <source>
        <dbReference type="SAM" id="Phobius"/>
    </source>
</evidence>
<evidence type="ECO:0000256" key="1">
    <source>
        <dbReference type="ARBA" id="ARBA00004141"/>
    </source>
</evidence>
<feature type="transmembrane region" description="Helical" evidence="5">
    <location>
        <begin position="395"/>
        <end position="415"/>
    </location>
</feature>
<evidence type="ECO:0000313" key="8">
    <source>
        <dbReference type="Proteomes" id="UP000481288"/>
    </source>
</evidence>
<feature type="transmembrane region" description="Helical" evidence="5">
    <location>
        <begin position="54"/>
        <end position="74"/>
    </location>
</feature>
<proteinExistence type="predicted"/>
<evidence type="ECO:0000256" key="4">
    <source>
        <dbReference type="ARBA" id="ARBA00023136"/>
    </source>
</evidence>
<feature type="transmembrane region" description="Helical" evidence="5">
    <location>
        <begin position="328"/>
        <end position="349"/>
    </location>
</feature>
<feature type="transmembrane region" description="Helical" evidence="5">
    <location>
        <begin position="254"/>
        <end position="273"/>
    </location>
</feature>
<gene>
    <name evidence="7" type="primary">FUS6_1</name>
    <name evidence="7" type="ORF">LCER1_G008353</name>
</gene>
<comment type="caution">
    <text evidence="7">The sequence shown here is derived from an EMBL/GenBank/DDBJ whole genome shotgun (WGS) entry which is preliminary data.</text>
</comment>
<keyword evidence="8" id="KW-1185">Reference proteome</keyword>
<dbReference type="SUPFAM" id="SSF103473">
    <property type="entry name" value="MFS general substrate transporter"/>
    <property type="match status" value="1"/>
</dbReference>
<feature type="transmembrane region" description="Helical" evidence="5">
    <location>
        <begin position="369"/>
        <end position="388"/>
    </location>
</feature>
<dbReference type="Gene3D" id="1.20.1720.10">
    <property type="entry name" value="Multidrug resistance protein D"/>
    <property type="match status" value="1"/>
</dbReference>
<evidence type="ECO:0000256" key="2">
    <source>
        <dbReference type="ARBA" id="ARBA00022692"/>
    </source>
</evidence>
<dbReference type="PANTHER" id="PTHR23501:SF43">
    <property type="entry name" value="MULTIDRUG TRANSPORTER, PUTATIVE (AFU_ORTHOLOGUE AFUA_6G03040)-RELATED"/>
    <property type="match status" value="1"/>
</dbReference>
<protein>
    <submittedName>
        <fullName evidence="7">Efflux pump FUS6</fullName>
    </submittedName>
</protein>
<name>A0A7D8YNC6_9HELO</name>
<feature type="domain" description="Major facilitator superfamily (MFS) profile" evidence="6">
    <location>
        <begin position="59"/>
        <end position="554"/>
    </location>
</feature>
<feature type="transmembrane region" description="Helical" evidence="5">
    <location>
        <begin position="212"/>
        <end position="233"/>
    </location>
</feature>
<evidence type="ECO:0000256" key="3">
    <source>
        <dbReference type="ARBA" id="ARBA00022989"/>
    </source>
</evidence>
<reference evidence="7 8" key="1">
    <citation type="submission" date="2018-05" db="EMBL/GenBank/DDBJ databases">
        <title>Whole genome sequencing for identification of molecular markers to develop diagnostic detection tools for the regulated plant pathogen Lachnellula willkommii.</title>
        <authorList>
            <person name="Giroux E."/>
            <person name="Bilodeau G."/>
        </authorList>
    </citation>
    <scope>NUCLEOTIDE SEQUENCE [LARGE SCALE GENOMIC DNA]</scope>
    <source>
        <strain evidence="7 8">CBS 625.97</strain>
    </source>
</reference>
<evidence type="ECO:0000259" key="6">
    <source>
        <dbReference type="PROSITE" id="PS50850"/>
    </source>
</evidence>
<sequence>MTDESQQARDVRGECIEKQEYLENQTPASDREKIVGQTTDESPRELKKELLKGWRLYGSTFSSTLCVFLANLEVSIVSTSLVPITDDLKSFGRSSWIITSYLLTYTGFLIIWAKFSDTLGRRQCLCAALVIFTVASGACGGAQTTNQLIVFRAFQGIGGSGLLSVPFVILAEIVEPQKYALWSSFVALSFVLGFLFGPLFGGAIVGGTTWRWIFLINLPLGAFTFISLFLFMPTDFPYNRFVPRTIQFNKLGEIDYLGAFLVFATSAFLVSALEEAGTVYAWSSALIIVLLVLAGLCILAFLGWEYFVESKMRTRQAVFTWRLMKHRVFMGALLMSFLTGVPFTVAVIQIPQEWQTVVRTSTLVAGLRLLPFTLFYSVGQVIAMLLMSKLQVPPVFVFFLGAVSQTVGMAVQAFIPFHAGAGKYGCEILLGVGLGANMGGLVQFTPQLIRGKDQATAMGAITQFRALGGVIGIAITTNVFNNYIRSRLSNQLTTDQLSHLLQSVTTAISSLPLDMQKVVESTFASAYDLQTKVLIGFAVGQALAVSLMWEKKLRRLL</sequence>
<dbReference type="InterPro" id="IPR020846">
    <property type="entry name" value="MFS_dom"/>
</dbReference>